<evidence type="ECO:0000259" key="8">
    <source>
        <dbReference type="PROSITE" id="PS50089"/>
    </source>
</evidence>
<feature type="compositionally biased region" description="Low complexity" evidence="7">
    <location>
        <begin position="65"/>
        <end position="76"/>
    </location>
</feature>
<evidence type="ECO:0000256" key="1">
    <source>
        <dbReference type="ARBA" id="ARBA00004496"/>
    </source>
</evidence>
<keyword evidence="4 6" id="KW-0863">Zinc-finger</keyword>
<dbReference type="Gene3D" id="3.30.40.10">
    <property type="entry name" value="Zinc/RING finger domain, C3HC4 (zinc finger)"/>
    <property type="match status" value="1"/>
</dbReference>
<dbReference type="Pfam" id="PF00097">
    <property type="entry name" value="zf-C3HC4"/>
    <property type="match status" value="1"/>
</dbReference>
<dbReference type="OrthoDB" id="302966at2759"/>
<keyword evidence="3" id="KW-0479">Metal-binding</keyword>
<evidence type="ECO:0000313" key="10">
    <source>
        <dbReference type="Proteomes" id="UP000320333"/>
    </source>
</evidence>
<dbReference type="PANTHER" id="PTHR12983">
    <property type="entry name" value="RING FINGER 10 FAMILY MEMBER"/>
    <property type="match status" value="1"/>
</dbReference>
<dbReference type="InterPro" id="IPR013083">
    <property type="entry name" value="Znf_RING/FYVE/PHD"/>
</dbReference>
<evidence type="ECO:0000256" key="7">
    <source>
        <dbReference type="SAM" id="MobiDB-lite"/>
    </source>
</evidence>
<organism evidence="9 10">
    <name type="scientific">Chytriomyces confervae</name>
    <dbReference type="NCBI Taxonomy" id="246404"/>
    <lineage>
        <taxon>Eukaryota</taxon>
        <taxon>Fungi</taxon>
        <taxon>Fungi incertae sedis</taxon>
        <taxon>Chytridiomycota</taxon>
        <taxon>Chytridiomycota incertae sedis</taxon>
        <taxon>Chytridiomycetes</taxon>
        <taxon>Chytridiales</taxon>
        <taxon>Chytriomycetaceae</taxon>
        <taxon>Chytriomyces</taxon>
    </lineage>
</organism>
<evidence type="ECO:0000256" key="2">
    <source>
        <dbReference type="ARBA" id="ARBA00022490"/>
    </source>
</evidence>
<comment type="caution">
    <text evidence="9">The sequence shown here is derived from an EMBL/GenBank/DDBJ whole genome shotgun (WGS) entry which is preliminary data.</text>
</comment>
<protein>
    <recommendedName>
        <fullName evidence="8">RING-type domain-containing protein</fullName>
    </recommendedName>
</protein>
<accession>A0A507ET20</accession>
<feature type="compositionally biased region" description="Pro residues" evidence="7">
    <location>
        <begin position="1"/>
        <end position="10"/>
    </location>
</feature>
<dbReference type="SMART" id="SM00184">
    <property type="entry name" value="RING"/>
    <property type="match status" value="1"/>
</dbReference>
<feature type="domain" description="RING-type" evidence="8">
    <location>
        <begin position="195"/>
        <end position="238"/>
    </location>
</feature>
<feature type="compositionally biased region" description="Basic and acidic residues" evidence="7">
    <location>
        <begin position="416"/>
        <end position="427"/>
    </location>
</feature>
<dbReference type="SUPFAM" id="SSF57850">
    <property type="entry name" value="RING/U-box"/>
    <property type="match status" value="1"/>
</dbReference>
<reference evidence="9 10" key="1">
    <citation type="journal article" date="2019" name="Sci. Rep.">
        <title>Comparative genomics of chytrid fungi reveal insights into the obligate biotrophic and pathogenic lifestyle of Synchytrium endobioticum.</title>
        <authorList>
            <person name="van de Vossenberg B.T.L.H."/>
            <person name="Warris S."/>
            <person name="Nguyen H.D.T."/>
            <person name="van Gent-Pelzer M.P.E."/>
            <person name="Joly D.L."/>
            <person name="van de Geest H.C."/>
            <person name="Bonants P.J.M."/>
            <person name="Smith D.S."/>
            <person name="Levesque C.A."/>
            <person name="van der Lee T.A.J."/>
        </authorList>
    </citation>
    <scope>NUCLEOTIDE SEQUENCE [LARGE SCALE GENOMIC DNA]</scope>
    <source>
        <strain evidence="9 10">CBS 675.73</strain>
    </source>
</reference>
<dbReference type="InterPro" id="IPR018957">
    <property type="entry name" value="Znf_C3HC4_RING-type"/>
</dbReference>
<gene>
    <name evidence="9" type="ORF">CcCBS67573_g07653</name>
</gene>
<dbReference type="STRING" id="246404.A0A507ET20"/>
<feature type="region of interest" description="Disordered" evidence="7">
    <location>
        <begin position="392"/>
        <end position="467"/>
    </location>
</feature>
<sequence>MPPPPPPSPSPSTQSSAVSLVPQSPLSQPVPRQSLQTPAARTNKQRIKKPSQREKKELSRRTSHLDSFPSSSSSANYVSKNDPDYMLALQLDASNTSEFASYSPQVNKRGEISLNHLINFSFPVREVPAIATTVRRKKSSLLPTFNKEKFINANYRFVLKPAPYTVHLKNPDSPLPWHQILEIVIPYPVHKHPTCPICLSPPVAPRSTRCGHVFCSPCLLRYLDSGPKGGDYGTCPVCLEYVYSKDARCVTFHGVEEWASGYNGHMVLMKRSLTSTIALPNSSFVHSTNAPPHWISEHKSFAHLLLGTKEEHISRLRKDYNELGQVLLDLFQEEKAFRAAGSTGSQLHTDLAIQTAAERKYVEAARVIIKCGLDDVDNRSWEIDYEADSVNLVPGYTPAKNGGRKSSPTKAGGRAMSRDKREAEVKPSDASAVSDNVVASSIRGRSSSPKRPNARDESNSKQINSRTGQPSAEFYYFYQAHDGQHMYLHPLDIKILKQEFKEYSNFPDAIFGRVLSVQESTMNEDLRKRCRYMSHLPLSCDVNFCEMDLSAVVSADTLAIFEKELSHRREAHSKKESVKKGKGTVADGCADMDLSVTSSPEIDWTNHRTPPTHESSSSWEDPSMFDVLFPAATPSSTLSDIKFDHPSTHARNSGGLSFQQRPSSTTSFANAAAMARPSKGLTQQPRYGSRFATLKSEGASDEEGREYRYVEEAWAVDLQLEDQFLGQEDGIGILNASKGKKSKKKKSVVLVSNGGRRGDL</sequence>
<keyword evidence="2" id="KW-0963">Cytoplasm</keyword>
<feature type="region of interest" description="Disordered" evidence="7">
    <location>
        <begin position="1"/>
        <end position="76"/>
    </location>
</feature>
<comment type="subcellular location">
    <subcellularLocation>
        <location evidence="1">Cytoplasm</location>
    </subcellularLocation>
</comment>
<feature type="region of interest" description="Disordered" evidence="7">
    <location>
        <begin position="600"/>
        <end position="620"/>
    </location>
</feature>
<feature type="region of interest" description="Disordered" evidence="7">
    <location>
        <begin position="738"/>
        <end position="760"/>
    </location>
</feature>
<keyword evidence="5" id="KW-0862">Zinc</keyword>
<dbReference type="PROSITE" id="PS00518">
    <property type="entry name" value="ZF_RING_1"/>
    <property type="match status" value="1"/>
</dbReference>
<feature type="compositionally biased region" description="Polar residues" evidence="7">
    <location>
        <begin position="607"/>
        <end position="620"/>
    </location>
</feature>
<evidence type="ECO:0000256" key="4">
    <source>
        <dbReference type="ARBA" id="ARBA00022771"/>
    </source>
</evidence>
<feature type="compositionally biased region" description="Low complexity" evidence="7">
    <location>
        <begin position="428"/>
        <end position="441"/>
    </location>
</feature>
<feature type="compositionally biased region" description="Polar residues" evidence="7">
    <location>
        <begin position="13"/>
        <end position="42"/>
    </location>
</feature>
<name>A0A507ET20_9FUNG</name>
<dbReference type="GO" id="GO:0005737">
    <property type="term" value="C:cytoplasm"/>
    <property type="evidence" value="ECO:0007669"/>
    <property type="project" value="UniProtKB-SubCell"/>
</dbReference>
<dbReference type="GO" id="GO:0045944">
    <property type="term" value="P:positive regulation of transcription by RNA polymerase II"/>
    <property type="evidence" value="ECO:0007669"/>
    <property type="project" value="TreeGrafter"/>
</dbReference>
<feature type="compositionally biased region" description="Basic residues" evidence="7">
    <location>
        <begin position="738"/>
        <end position="747"/>
    </location>
</feature>
<dbReference type="AlphaFoldDB" id="A0A507ET20"/>
<feature type="compositionally biased region" description="Basic and acidic residues" evidence="7">
    <location>
        <begin position="51"/>
        <end position="64"/>
    </location>
</feature>
<dbReference type="PANTHER" id="PTHR12983:SF9">
    <property type="entry name" value="E3 UBIQUITIN-PROTEIN LIGASE RNF10"/>
    <property type="match status" value="1"/>
</dbReference>
<feature type="compositionally biased region" description="Polar residues" evidence="7">
    <location>
        <begin position="649"/>
        <end position="666"/>
    </location>
</feature>
<dbReference type="InterPro" id="IPR039739">
    <property type="entry name" value="MAG2/RNF10"/>
</dbReference>
<dbReference type="EMBL" id="QEAP01000418">
    <property type="protein sequence ID" value="TPX67011.1"/>
    <property type="molecule type" value="Genomic_DNA"/>
</dbReference>
<evidence type="ECO:0000256" key="6">
    <source>
        <dbReference type="PROSITE-ProRule" id="PRU00175"/>
    </source>
</evidence>
<dbReference type="Proteomes" id="UP000320333">
    <property type="component" value="Unassembled WGS sequence"/>
</dbReference>
<dbReference type="GO" id="GO:0008270">
    <property type="term" value="F:zinc ion binding"/>
    <property type="evidence" value="ECO:0007669"/>
    <property type="project" value="UniProtKB-KW"/>
</dbReference>
<feature type="region of interest" description="Disordered" evidence="7">
    <location>
        <begin position="645"/>
        <end position="666"/>
    </location>
</feature>
<evidence type="ECO:0000256" key="3">
    <source>
        <dbReference type="ARBA" id="ARBA00022723"/>
    </source>
</evidence>
<dbReference type="GO" id="GO:0000976">
    <property type="term" value="F:transcription cis-regulatory region binding"/>
    <property type="evidence" value="ECO:0007669"/>
    <property type="project" value="TreeGrafter"/>
</dbReference>
<proteinExistence type="predicted"/>
<dbReference type="PROSITE" id="PS50089">
    <property type="entry name" value="ZF_RING_2"/>
    <property type="match status" value="1"/>
</dbReference>
<evidence type="ECO:0000256" key="5">
    <source>
        <dbReference type="ARBA" id="ARBA00022833"/>
    </source>
</evidence>
<keyword evidence="10" id="KW-1185">Reference proteome</keyword>
<dbReference type="InterPro" id="IPR001841">
    <property type="entry name" value="Znf_RING"/>
</dbReference>
<dbReference type="CDD" id="cd16536">
    <property type="entry name" value="RING-HC_RNF10"/>
    <property type="match status" value="1"/>
</dbReference>
<evidence type="ECO:0000313" key="9">
    <source>
        <dbReference type="EMBL" id="TPX67011.1"/>
    </source>
</evidence>
<dbReference type="InterPro" id="IPR017907">
    <property type="entry name" value="Znf_RING_CS"/>
</dbReference>